<dbReference type="Gene3D" id="1.10.10.60">
    <property type="entry name" value="Homeodomain-like"/>
    <property type="match status" value="1"/>
</dbReference>
<dbReference type="OrthoDB" id="9795242at2"/>
<organism evidence="6 7">
    <name type="scientific">Kiloniella litopenaei</name>
    <dbReference type="NCBI Taxonomy" id="1549748"/>
    <lineage>
        <taxon>Bacteria</taxon>
        <taxon>Pseudomonadati</taxon>
        <taxon>Pseudomonadota</taxon>
        <taxon>Alphaproteobacteria</taxon>
        <taxon>Rhodospirillales</taxon>
        <taxon>Kiloniellaceae</taxon>
        <taxon>Kiloniella</taxon>
    </lineage>
</organism>
<dbReference type="SUPFAM" id="SSF46689">
    <property type="entry name" value="Homeodomain-like"/>
    <property type="match status" value="1"/>
</dbReference>
<dbReference type="STRING" id="1549748.WH95_15830"/>
<name>A0A0M2R2I1_9PROT</name>
<accession>A0A0M2R2I1</accession>
<evidence type="ECO:0000313" key="7">
    <source>
        <dbReference type="Proteomes" id="UP000034491"/>
    </source>
</evidence>
<reference evidence="6 7" key="1">
    <citation type="submission" date="2015-03" db="EMBL/GenBank/DDBJ databases">
        <title>Genome sequence of Kiloniella sp. P1-1, isolated from the gut microflora of Pacific white shrimp, Penaeus vannamei.</title>
        <authorList>
            <person name="Shao Z."/>
            <person name="Wang L."/>
            <person name="Li X."/>
        </authorList>
    </citation>
    <scope>NUCLEOTIDE SEQUENCE [LARGE SCALE GENOMIC DNA]</scope>
    <source>
        <strain evidence="6 7">P1-1</strain>
    </source>
</reference>
<dbReference type="Proteomes" id="UP000034491">
    <property type="component" value="Unassembled WGS sequence"/>
</dbReference>
<dbReference type="InterPro" id="IPR036271">
    <property type="entry name" value="Tet_transcr_reg_TetR-rel_C_sf"/>
</dbReference>
<dbReference type="SUPFAM" id="SSF48498">
    <property type="entry name" value="Tetracyclin repressor-like, C-terminal domain"/>
    <property type="match status" value="1"/>
</dbReference>
<dbReference type="RefSeq" id="WP_046509087.1">
    <property type="nucleotide sequence ID" value="NZ_LANI01000024.1"/>
</dbReference>
<dbReference type="Gene3D" id="1.10.357.10">
    <property type="entry name" value="Tetracycline Repressor, domain 2"/>
    <property type="match status" value="1"/>
</dbReference>
<dbReference type="InterPro" id="IPR001647">
    <property type="entry name" value="HTH_TetR"/>
</dbReference>
<dbReference type="GO" id="GO:0003677">
    <property type="term" value="F:DNA binding"/>
    <property type="evidence" value="ECO:0007669"/>
    <property type="project" value="UniProtKB-UniRule"/>
</dbReference>
<protein>
    <recommendedName>
        <fullName evidence="5">HTH tetR-type domain-containing protein</fullName>
    </recommendedName>
</protein>
<evidence type="ECO:0000259" key="5">
    <source>
        <dbReference type="PROSITE" id="PS50977"/>
    </source>
</evidence>
<sequence length="198" mass="22171">MGRNLSFNEKDTLAKIANIFREKGYEATTVKDLEKATGLTSGSLYNSFGGKEALFDIAIGFYNNNVVRNRISTFLDQADDPLIGIKDLFHSLLDEADGQENGCLLTNTAVEFNNRRRHTTQELDTGFSLLEAAFKRQIMRCAEKGQIAKPPSPQQAATRLLIFYQGILVLVRAGLRRKEAEQVINDEIDSILRKGFHS</sequence>
<keyword evidence="2 4" id="KW-0238">DNA-binding</keyword>
<dbReference type="AlphaFoldDB" id="A0A0M2R2I1"/>
<feature type="DNA-binding region" description="H-T-H motif" evidence="4">
    <location>
        <begin position="29"/>
        <end position="48"/>
    </location>
</feature>
<dbReference type="PATRIC" id="fig|1549748.8.peg.1927"/>
<evidence type="ECO:0000256" key="2">
    <source>
        <dbReference type="ARBA" id="ARBA00023125"/>
    </source>
</evidence>
<dbReference type="PANTHER" id="PTHR47506">
    <property type="entry name" value="TRANSCRIPTIONAL REGULATORY PROTEIN"/>
    <property type="match status" value="1"/>
</dbReference>
<proteinExistence type="predicted"/>
<evidence type="ECO:0000256" key="3">
    <source>
        <dbReference type="ARBA" id="ARBA00023163"/>
    </source>
</evidence>
<keyword evidence="3" id="KW-0804">Transcription</keyword>
<comment type="caution">
    <text evidence="6">The sequence shown here is derived from an EMBL/GenBank/DDBJ whole genome shotgun (WGS) entry which is preliminary data.</text>
</comment>
<dbReference type="Pfam" id="PF00440">
    <property type="entry name" value="TetR_N"/>
    <property type="match status" value="1"/>
</dbReference>
<dbReference type="PROSITE" id="PS50977">
    <property type="entry name" value="HTH_TETR_2"/>
    <property type="match status" value="1"/>
</dbReference>
<dbReference type="EMBL" id="LANI01000024">
    <property type="protein sequence ID" value="KKJ75861.1"/>
    <property type="molecule type" value="Genomic_DNA"/>
</dbReference>
<dbReference type="PANTHER" id="PTHR47506:SF1">
    <property type="entry name" value="HTH-TYPE TRANSCRIPTIONAL REGULATOR YJDC"/>
    <property type="match status" value="1"/>
</dbReference>
<feature type="domain" description="HTH tetR-type" evidence="5">
    <location>
        <begin position="6"/>
        <end position="66"/>
    </location>
</feature>
<dbReference type="InterPro" id="IPR009057">
    <property type="entry name" value="Homeodomain-like_sf"/>
</dbReference>
<gene>
    <name evidence="6" type="ORF">WH95_15830</name>
</gene>
<evidence type="ECO:0000256" key="1">
    <source>
        <dbReference type="ARBA" id="ARBA00023015"/>
    </source>
</evidence>
<evidence type="ECO:0000313" key="6">
    <source>
        <dbReference type="EMBL" id="KKJ75861.1"/>
    </source>
</evidence>
<evidence type="ECO:0000256" key="4">
    <source>
        <dbReference type="PROSITE-ProRule" id="PRU00335"/>
    </source>
</evidence>
<keyword evidence="1" id="KW-0805">Transcription regulation</keyword>
<keyword evidence="7" id="KW-1185">Reference proteome</keyword>
<dbReference type="InterPro" id="IPR011075">
    <property type="entry name" value="TetR_C"/>
</dbReference>
<dbReference type="Pfam" id="PF16925">
    <property type="entry name" value="TetR_C_13"/>
    <property type="match status" value="1"/>
</dbReference>